<keyword evidence="18" id="KW-1185">Reference proteome</keyword>
<keyword evidence="9 14" id="KW-0408">Iron</keyword>
<evidence type="ECO:0000256" key="10">
    <source>
        <dbReference type="ARBA" id="ARBA00023136"/>
    </source>
</evidence>
<dbReference type="EMBL" id="CAJPEV010000878">
    <property type="protein sequence ID" value="CAG0889257.1"/>
    <property type="molecule type" value="Genomic_DNA"/>
</dbReference>
<evidence type="ECO:0000256" key="6">
    <source>
        <dbReference type="ARBA" id="ARBA00022824"/>
    </source>
</evidence>
<protein>
    <recommendedName>
        <fullName evidence="13">Cytochrome b5</fullName>
    </recommendedName>
</protein>
<dbReference type="GO" id="GO:0046872">
    <property type="term" value="F:metal ion binding"/>
    <property type="evidence" value="ECO:0007669"/>
    <property type="project" value="UniProtKB-UniRule"/>
</dbReference>
<accession>A0A7R8XCX6</accession>
<dbReference type="InterPro" id="IPR018506">
    <property type="entry name" value="Cyt_B5_heme-BS"/>
</dbReference>
<evidence type="ECO:0000256" key="3">
    <source>
        <dbReference type="ARBA" id="ARBA00022617"/>
    </source>
</evidence>
<evidence type="ECO:0000313" key="17">
    <source>
        <dbReference type="EMBL" id="CAD7245534.1"/>
    </source>
</evidence>
<keyword evidence="2" id="KW-0813">Transport</keyword>
<evidence type="ECO:0000256" key="12">
    <source>
        <dbReference type="ARBA" id="ARBA00038168"/>
    </source>
</evidence>
<keyword evidence="4" id="KW-0812">Transmembrane</keyword>
<keyword evidence="6" id="KW-0256">Endoplasmic reticulum</keyword>
<dbReference type="EMBL" id="LR900395">
    <property type="protein sequence ID" value="CAD7245534.1"/>
    <property type="molecule type" value="Genomic_DNA"/>
</dbReference>
<sequence>MSSEVGSGSSESKKSKVYTLKEISEHNTQASTWVVIHDSIYDVTKFLDEHPGGEEVLLEQGGKIATEQFEDVGHSSDARELMKQYKIGELHEDDKQHTKEKGPIKWSDSNER</sequence>
<dbReference type="Gene3D" id="3.10.120.10">
    <property type="entry name" value="Cytochrome b5-like heme/steroid binding domain"/>
    <property type="match status" value="1"/>
</dbReference>
<dbReference type="SUPFAM" id="SSF55856">
    <property type="entry name" value="Cytochrome b5-like heme/steroid binding domain"/>
    <property type="match status" value="1"/>
</dbReference>
<dbReference type="InterPro" id="IPR050668">
    <property type="entry name" value="Cytochrome_b5"/>
</dbReference>
<organism evidence="17">
    <name type="scientific">Darwinula stevensoni</name>
    <dbReference type="NCBI Taxonomy" id="69355"/>
    <lineage>
        <taxon>Eukaryota</taxon>
        <taxon>Metazoa</taxon>
        <taxon>Ecdysozoa</taxon>
        <taxon>Arthropoda</taxon>
        <taxon>Crustacea</taxon>
        <taxon>Oligostraca</taxon>
        <taxon>Ostracoda</taxon>
        <taxon>Podocopa</taxon>
        <taxon>Podocopida</taxon>
        <taxon>Darwinulocopina</taxon>
        <taxon>Darwinuloidea</taxon>
        <taxon>Darwinulidae</taxon>
        <taxon>Darwinula</taxon>
    </lineage>
</organism>
<dbReference type="OrthoDB" id="260519at2759"/>
<dbReference type="InterPro" id="IPR036400">
    <property type="entry name" value="Cyt_B5-like_heme/steroid_sf"/>
</dbReference>
<dbReference type="InterPro" id="IPR001199">
    <property type="entry name" value="Cyt_B5-like_heme/steroid-bd"/>
</dbReference>
<feature type="domain" description="Cytochrome b5 heme-binding" evidence="16">
    <location>
        <begin position="15"/>
        <end position="91"/>
    </location>
</feature>
<gene>
    <name evidence="17" type="ORF">DSTB1V02_LOCUS5407</name>
</gene>
<dbReference type="GO" id="GO:0020037">
    <property type="term" value="F:heme binding"/>
    <property type="evidence" value="ECO:0007669"/>
    <property type="project" value="UniProtKB-UniRule"/>
</dbReference>
<dbReference type="PANTHER" id="PTHR19359:SF150">
    <property type="entry name" value="CYTOCHROME B5"/>
    <property type="match status" value="1"/>
</dbReference>
<dbReference type="SMART" id="SM01117">
    <property type="entry name" value="Cyt-b5"/>
    <property type="match status" value="1"/>
</dbReference>
<keyword evidence="3 14" id="KW-0349">Heme</keyword>
<evidence type="ECO:0000256" key="15">
    <source>
        <dbReference type="SAM" id="MobiDB-lite"/>
    </source>
</evidence>
<evidence type="ECO:0000256" key="4">
    <source>
        <dbReference type="ARBA" id="ARBA00022692"/>
    </source>
</evidence>
<evidence type="ECO:0000256" key="11">
    <source>
        <dbReference type="ARBA" id="ARBA00037877"/>
    </source>
</evidence>
<evidence type="ECO:0000313" key="18">
    <source>
        <dbReference type="Proteomes" id="UP000677054"/>
    </source>
</evidence>
<keyword evidence="5 14" id="KW-0479">Metal-binding</keyword>
<feature type="region of interest" description="Disordered" evidence="15">
    <location>
        <begin position="72"/>
        <end position="112"/>
    </location>
</feature>
<dbReference type="PROSITE" id="PS00191">
    <property type="entry name" value="CYTOCHROME_B5_1"/>
    <property type="match status" value="1"/>
</dbReference>
<dbReference type="PRINTS" id="PR00363">
    <property type="entry name" value="CYTOCHROMEB5"/>
</dbReference>
<comment type="subcellular location">
    <subcellularLocation>
        <location evidence="1">Endoplasmic reticulum membrane</location>
        <topology evidence="1">Single-pass membrane protein</topology>
        <orientation evidence="1">Cytoplasmic side</orientation>
    </subcellularLocation>
    <subcellularLocation>
        <location evidence="11">Microsome membrane</location>
        <topology evidence="11">Single-pass membrane protein</topology>
        <orientation evidence="11">Cytoplasmic side</orientation>
    </subcellularLocation>
</comment>
<evidence type="ECO:0000256" key="2">
    <source>
        <dbReference type="ARBA" id="ARBA00022448"/>
    </source>
</evidence>
<evidence type="ECO:0000259" key="16">
    <source>
        <dbReference type="PROSITE" id="PS50255"/>
    </source>
</evidence>
<evidence type="ECO:0000256" key="7">
    <source>
        <dbReference type="ARBA" id="ARBA00022848"/>
    </source>
</evidence>
<dbReference type="AlphaFoldDB" id="A0A7R8XCX6"/>
<keyword evidence="7" id="KW-0492">Microsome</keyword>
<name>A0A7R8XCX6_9CRUS</name>
<proteinExistence type="inferred from homology"/>
<evidence type="ECO:0000256" key="8">
    <source>
        <dbReference type="ARBA" id="ARBA00022982"/>
    </source>
</evidence>
<comment type="similarity">
    <text evidence="12 14">Belongs to the cytochrome b5 family.</text>
</comment>
<evidence type="ECO:0000256" key="1">
    <source>
        <dbReference type="ARBA" id="ARBA00004131"/>
    </source>
</evidence>
<dbReference type="Pfam" id="PF00173">
    <property type="entry name" value="Cyt-b5"/>
    <property type="match status" value="1"/>
</dbReference>
<dbReference type="FunFam" id="3.10.120.10:FF:000002">
    <property type="entry name" value="Cytochrome b5 type B"/>
    <property type="match status" value="1"/>
</dbReference>
<reference evidence="17" key="1">
    <citation type="submission" date="2020-11" db="EMBL/GenBank/DDBJ databases">
        <authorList>
            <person name="Tran Van P."/>
        </authorList>
    </citation>
    <scope>NUCLEOTIDE SEQUENCE</scope>
</reference>
<keyword evidence="8" id="KW-0249">Electron transport</keyword>
<dbReference type="PANTHER" id="PTHR19359">
    <property type="entry name" value="CYTOCHROME B5"/>
    <property type="match status" value="1"/>
</dbReference>
<dbReference type="PROSITE" id="PS50255">
    <property type="entry name" value="CYTOCHROME_B5_2"/>
    <property type="match status" value="1"/>
</dbReference>
<dbReference type="Proteomes" id="UP000677054">
    <property type="component" value="Unassembled WGS sequence"/>
</dbReference>
<evidence type="ECO:0000256" key="9">
    <source>
        <dbReference type="ARBA" id="ARBA00023004"/>
    </source>
</evidence>
<keyword evidence="10" id="KW-0472">Membrane</keyword>
<dbReference type="GO" id="GO:0005789">
    <property type="term" value="C:endoplasmic reticulum membrane"/>
    <property type="evidence" value="ECO:0007669"/>
    <property type="project" value="UniProtKB-SubCell"/>
</dbReference>
<evidence type="ECO:0000256" key="5">
    <source>
        <dbReference type="ARBA" id="ARBA00022723"/>
    </source>
</evidence>
<evidence type="ECO:0000256" key="13">
    <source>
        <dbReference type="ARBA" id="ARBA00039806"/>
    </source>
</evidence>
<evidence type="ECO:0000256" key="14">
    <source>
        <dbReference type="RuleBase" id="RU362121"/>
    </source>
</evidence>